<evidence type="ECO:0000313" key="4">
    <source>
        <dbReference type="Proteomes" id="UP000053841"/>
    </source>
</evidence>
<gene>
    <name evidence="3" type="ORF">COCCADRAFT_77216</name>
</gene>
<feature type="non-terminal residue" evidence="3">
    <location>
        <position position="287"/>
    </location>
</feature>
<dbReference type="KEGG" id="bze:COCCADRAFT_77216"/>
<organism evidence="3 4">
    <name type="scientific">Cochliobolus carbonum (strain 26-R-13)</name>
    <name type="common">Maize leaf spot fungus</name>
    <name type="synonym">Bipolaris zeicola</name>
    <dbReference type="NCBI Taxonomy" id="930089"/>
    <lineage>
        <taxon>Eukaryota</taxon>
        <taxon>Fungi</taxon>
        <taxon>Dikarya</taxon>
        <taxon>Ascomycota</taxon>
        <taxon>Pezizomycotina</taxon>
        <taxon>Dothideomycetes</taxon>
        <taxon>Pleosporomycetidae</taxon>
        <taxon>Pleosporales</taxon>
        <taxon>Pleosporineae</taxon>
        <taxon>Pleosporaceae</taxon>
        <taxon>Bipolaris</taxon>
    </lineage>
</organism>
<accession>W6XPE5</accession>
<keyword evidence="4" id="KW-1185">Reference proteome</keyword>
<evidence type="ECO:0000256" key="2">
    <source>
        <dbReference type="ARBA" id="ARBA00023604"/>
    </source>
</evidence>
<dbReference type="RefSeq" id="XP_007718554.1">
    <property type="nucleotide sequence ID" value="XM_007720364.1"/>
</dbReference>
<dbReference type="GO" id="GO:0016491">
    <property type="term" value="F:oxidoreductase activity"/>
    <property type="evidence" value="ECO:0007669"/>
    <property type="project" value="UniProtKB-KW"/>
</dbReference>
<dbReference type="Proteomes" id="UP000053841">
    <property type="component" value="Unassembled WGS sequence"/>
</dbReference>
<dbReference type="PANTHER" id="PTHR34598:SF3">
    <property type="entry name" value="OXIDOREDUCTASE AN1597"/>
    <property type="match status" value="1"/>
</dbReference>
<dbReference type="eggNOG" id="ENOG502SPMY">
    <property type="taxonomic scope" value="Eukaryota"/>
</dbReference>
<dbReference type="HOGENOM" id="CLU_042688_2_0_1"/>
<dbReference type="InterPro" id="IPR044053">
    <property type="entry name" value="AsaB-like"/>
</dbReference>
<dbReference type="EMBL" id="KI964994">
    <property type="protein sequence ID" value="EUC27140.1"/>
    <property type="molecule type" value="Genomic_DNA"/>
</dbReference>
<reference evidence="3 4" key="1">
    <citation type="journal article" date="2013" name="PLoS Genet.">
        <title>Comparative genome structure, secondary metabolite, and effector coding capacity across Cochliobolus pathogens.</title>
        <authorList>
            <person name="Condon B.J."/>
            <person name="Leng Y."/>
            <person name="Wu D."/>
            <person name="Bushley K.E."/>
            <person name="Ohm R.A."/>
            <person name="Otillar R."/>
            <person name="Martin J."/>
            <person name="Schackwitz W."/>
            <person name="Grimwood J."/>
            <person name="MohdZainudin N."/>
            <person name="Xue C."/>
            <person name="Wang R."/>
            <person name="Manning V.A."/>
            <person name="Dhillon B."/>
            <person name="Tu Z.J."/>
            <person name="Steffenson B.J."/>
            <person name="Salamov A."/>
            <person name="Sun H."/>
            <person name="Lowry S."/>
            <person name="LaButti K."/>
            <person name="Han J."/>
            <person name="Copeland A."/>
            <person name="Lindquist E."/>
            <person name="Barry K."/>
            <person name="Schmutz J."/>
            <person name="Baker S.E."/>
            <person name="Ciuffetti L.M."/>
            <person name="Grigoriev I.V."/>
            <person name="Zhong S."/>
            <person name="Turgeon B.G."/>
        </authorList>
    </citation>
    <scope>NUCLEOTIDE SEQUENCE [LARGE SCALE GENOMIC DNA]</scope>
    <source>
        <strain evidence="3 4">26-R-13</strain>
    </source>
</reference>
<evidence type="ECO:0008006" key="5">
    <source>
        <dbReference type="Google" id="ProtNLM"/>
    </source>
</evidence>
<keyword evidence="1" id="KW-0560">Oxidoreductase</keyword>
<name>W6XPE5_COCC2</name>
<evidence type="ECO:0000256" key="1">
    <source>
        <dbReference type="ARBA" id="ARBA00023002"/>
    </source>
</evidence>
<dbReference type="NCBIfam" id="NF041278">
    <property type="entry name" value="CmcJ_NvfI_EfuI"/>
    <property type="match status" value="1"/>
</dbReference>
<comment type="similarity">
    <text evidence="2">Belongs to the asaB hydroxylase/desaturase family.</text>
</comment>
<dbReference type="PANTHER" id="PTHR34598">
    <property type="entry name" value="BLL6449 PROTEIN"/>
    <property type="match status" value="1"/>
</dbReference>
<evidence type="ECO:0000313" key="3">
    <source>
        <dbReference type="EMBL" id="EUC27140.1"/>
    </source>
</evidence>
<protein>
    <recommendedName>
        <fullName evidence="5">Methyltransferase</fullName>
    </recommendedName>
</protein>
<sequence length="287" mass="33005">MDSPQPKTFLATLNFWRGSENGGTDEYRLGTGNDTNVNTYFQADVLMTDVRGHEHEFKLDKHGFQFVKHRSNFGRNGEWRDRDKLNEVYYAELRDLIKKHTGATTVIPRGRVVRDEKLATGDPISGERKRIGPYATLAHVDFSYTGARQYIEAWGPEAVAKAMKCRWAIIATWRPIIKTATRMPLGICDASSIGDEDLREVMGMTKGRGQSGRPPAYMWMMEKPRSPDQHRWLYMSDMKPEDAVLMKFFDTREDVARRTPHSAFETPFDHGPERSSLEVRSLVLWED</sequence>
<proteinExistence type="inferred from homology"/>
<dbReference type="OrthoDB" id="412788at2759"/>
<dbReference type="GeneID" id="19150876"/>
<dbReference type="AlphaFoldDB" id="W6XPE5"/>